<feature type="region of interest" description="Disordered" evidence="4">
    <location>
        <begin position="482"/>
        <end position="505"/>
    </location>
</feature>
<dbReference type="Pfam" id="PF13426">
    <property type="entry name" value="PAS_9"/>
    <property type="match status" value="1"/>
</dbReference>
<dbReference type="EMBL" id="CP034206">
    <property type="protein sequence ID" value="QBZ58093.1"/>
    <property type="molecule type" value="Genomic_DNA"/>
</dbReference>
<dbReference type="InterPro" id="IPR000014">
    <property type="entry name" value="PAS"/>
</dbReference>
<name>A0A4P7N6Q9_PYROR</name>
<dbReference type="InterPro" id="IPR000700">
    <property type="entry name" value="PAS-assoc_C"/>
</dbReference>
<feature type="region of interest" description="Disordered" evidence="4">
    <location>
        <begin position="785"/>
        <end position="805"/>
    </location>
</feature>
<evidence type="ECO:0000313" key="6">
    <source>
        <dbReference type="EMBL" id="QBZ58093.1"/>
    </source>
</evidence>
<dbReference type="AlphaFoldDB" id="A0A4P7N6Q9"/>
<dbReference type="Proteomes" id="UP000294847">
    <property type="component" value="Chromosome 3"/>
</dbReference>
<accession>A0A4P7N6Q9</accession>
<feature type="region of interest" description="Disordered" evidence="4">
    <location>
        <begin position="44"/>
        <end position="70"/>
    </location>
</feature>
<evidence type="ECO:0000313" key="7">
    <source>
        <dbReference type="Proteomes" id="UP000294847"/>
    </source>
</evidence>
<keyword evidence="1" id="KW-0285">Flavoprotein</keyword>
<dbReference type="InterPro" id="IPR035965">
    <property type="entry name" value="PAS-like_dom_sf"/>
</dbReference>
<feature type="region of interest" description="Disordered" evidence="4">
    <location>
        <begin position="728"/>
        <end position="752"/>
    </location>
</feature>
<dbReference type="PROSITE" id="PS50113">
    <property type="entry name" value="PAC"/>
    <property type="match status" value="1"/>
</dbReference>
<feature type="compositionally biased region" description="Low complexity" evidence="4">
    <location>
        <begin position="591"/>
        <end position="615"/>
    </location>
</feature>
<dbReference type="SUPFAM" id="SSF55785">
    <property type="entry name" value="PYP-like sensor domain (PAS domain)"/>
    <property type="match status" value="1"/>
</dbReference>
<feature type="region of interest" description="Disordered" evidence="4">
    <location>
        <begin position="87"/>
        <end position="155"/>
    </location>
</feature>
<reference evidence="6 7" key="1">
    <citation type="journal article" date="2019" name="Mol. Biol. Evol.">
        <title>Blast fungal genomes show frequent chromosomal changes, gene gains and losses, and effector gene turnover.</title>
        <authorList>
            <person name="Gomez Luciano L.B."/>
            <person name="Jason Tsai I."/>
            <person name="Chuma I."/>
            <person name="Tosa Y."/>
            <person name="Chen Y.H."/>
            <person name="Li J.Y."/>
            <person name="Li M.Y."/>
            <person name="Jade Lu M.Y."/>
            <person name="Nakayashiki H."/>
            <person name="Li W.H."/>
        </authorList>
    </citation>
    <scope>NUCLEOTIDE SEQUENCE [LARGE SCALE GENOMIC DNA]</scope>
    <source>
        <strain evidence="6">MZ5-1-6</strain>
    </source>
</reference>
<keyword evidence="3" id="KW-0157">Chromophore</keyword>
<dbReference type="GO" id="GO:0005634">
    <property type="term" value="C:nucleus"/>
    <property type="evidence" value="ECO:0007669"/>
    <property type="project" value="TreeGrafter"/>
</dbReference>
<dbReference type="PANTHER" id="PTHR47429">
    <property type="entry name" value="PROTEIN TWIN LOV 1"/>
    <property type="match status" value="1"/>
</dbReference>
<evidence type="ECO:0000256" key="3">
    <source>
        <dbReference type="ARBA" id="ARBA00022991"/>
    </source>
</evidence>
<feature type="domain" description="PAC" evidence="5">
    <location>
        <begin position="423"/>
        <end position="476"/>
    </location>
</feature>
<protein>
    <recommendedName>
        <fullName evidence="5">PAC domain-containing protein</fullName>
    </recommendedName>
</protein>
<dbReference type="PANTHER" id="PTHR47429:SF9">
    <property type="entry name" value="PAS DOMAIN-CONTAINING PROTEIN"/>
    <property type="match status" value="1"/>
</dbReference>
<evidence type="ECO:0000259" key="5">
    <source>
        <dbReference type="PROSITE" id="PS50113"/>
    </source>
</evidence>
<feature type="region of interest" description="Disordered" evidence="4">
    <location>
        <begin position="560"/>
        <end position="615"/>
    </location>
</feature>
<keyword evidence="2" id="KW-0288">FMN</keyword>
<feature type="compositionally biased region" description="Polar residues" evidence="4">
    <location>
        <begin position="787"/>
        <end position="798"/>
    </location>
</feature>
<evidence type="ECO:0000256" key="2">
    <source>
        <dbReference type="ARBA" id="ARBA00022643"/>
    </source>
</evidence>
<evidence type="ECO:0000256" key="1">
    <source>
        <dbReference type="ARBA" id="ARBA00022630"/>
    </source>
</evidence>
<evidence type="ECO:0000256" key="4">
    <source>
        <dbReference type="SAM" id="MobiDB-lite"/>
    </source>
</evidence>
<dbReference type="Gene3D" id="3.30.450.20">
    <property type="entry name" value="PAS domain"/>
    <property type="match status" value="1"/>
</dbReference>
<sequence length="805" mass="88253">MARQYIASSEPDPKTSRYYSVLVAYHRAPAMNVISVDKERFDLDGDEGADIPDIPLRRRPNQGRSSPADLGLKTAMTLDNIIAGTRDLSMDPATGSPISHSGPRHGENQHRGGLGTSIKSPASIRVRSPEPDVFTMGTQSPPPSTYQPSTYQPSTYQPSILSNRSKAASTASTYLNTAVSLAALQTKAGDDDTALEPLMEEDVEPGSFDLVGPAVGEAGLYSLEKRSELLFSKEHLQTIFDDPIILQRFTTFLCGQRPSSLPLLIYYLDALKAVKAVEYSNAIIEALEPIPGHDFTGHEVMATINESLRQRADAAFEALARDDLPAYITHVWTQTVSISIRKRITGTLPPHLREMSEGLAEVFCLTDPSRHDNPIVFASEEFHRTTQYGMNYVLGRNCRFLQGPKTNPFSVKRIKEKVLAGKEHFETFLNYRRDGSPFMNLLMVAPLYDSRGAVRYFIGAQVDVSGLAKDCVGLESLRRLVDESEEKDKDKPDEAETQAPEKKEEIRQLCEMFNLQELETVRKHGGAMHRLHTHQEHLQASDAPQPQNWHKPRVLIRDEASSIGGGEDRDPLDDLDDDDDDDDLIRRKGGKATSGNNGASAASAVPHSVPAPSAPSGRLSGIFENYLLVRPYPNLKILFASPSLRVPGILQSHFMSKIGGSSRVRDELTAALAEGHGVTAKVRWVASAKTGEGRHRWIHCTPLLGGNGAIGVWMVVITEDEEAIAGVSGARRTRDAPPVDLSDGASNSHKRHARKTFMSGLYGDDVYSGPESRSASVAMPFRHPNGSMISGTRSSSPYTLKIGEE</sequence>
<feature type="compositionally biased region" description="Low complexity" evidence="4">
    <location>
        <begin position="146"/>
        <end position="155"/>
    </location>
</feature>
<gene>
    <name evidence="6" type="ORF">PoMZ_03032</name>
</gene>
<proteinExistence type="predicted"/>
<organism evidence="6 7">
    <name type="scientific">Pyricularia oryzae</name>
    <name type="common">Rice blast fungus</name>
    <name type="synonym">Magnaporthe oryzae</name>
    <dbReference type="NCBI Taxonomy" id="318829"/>
    <lineage>
        <taxon>Eukaryota</taxon>
        <taxon>Fungi</taxon>
        <taxon>Dikarya</taxon>
        <taxon>Ascomycota</taxon>
        <taxon>Pezizomycotina</taxon>
        <taxon>Sordariomycetes</taxon>
        <taxon>Sordariomycetidae</taxon>
        <taxon>Magnaporthales</taxon>
        <taxon>Pyriculariaceae</taxon>
        <taxon>Pyricularia</taxon>
    </lineage>
</organism>
<feature type="compositionally biased region" description="Acidic residues" evidence="4">
    <location>
        <begin position="570"/>
        <end position="583"/>
    </location>
</feature>